<keyword evidence="3" id="KW-1185">Reference proteome</keyword>
<dbReference type="SUPFAM" id="SSF102588">
    <property type="entry name" value="LmbE-like"/>
    <property type="match status" value="1"/>
</dbReference>
<evidence type="ECO:0000256" key="1">
    <source>
        <dbReference type="ARBA" id="ARBA00022833"/>
    </source>
</evidence>
<dbReference type="RefSeq" id="WP_149728672.1">
    <property type="nucleotide sequence ID" value="NZ_VUJV01000003.1"/>
</dbReference>
<dbReference type="InterPro" id="IPR024078">
    <property type="entry name" value="LmbE-like_dom_sf"/>
</dbReference>
<accession>A0A5B1LGJ8</accession>
<name>A0A5B1LGJ8_9ACTN</name>
<dbReference type="InterPro" id="IPR003737">
    <property type="entry name" value="GlcNAc_PI_deacetylase-related"/>
</dbReference>
<dbReference type="AlphaFoldDB" id="A0A5B1LGJ8"/>
<gene>
    <name evidence="2" type="ORF">F0U44_12925</name>
</gene>
<dbReference type="Gene3D" id="3.40.50.10320">
    <property type="entry name" value="LmbE-like"/>
    <property type="match status" value="1"/>
</dbReference>
<reference evidence="2 3" key="1">
    <citation type="submission" date="2019-09" db="EMBL/GenBank/DDBJ databases">
        <title>Nocardioides panacisoli sp. nov., isolated from the soil of a ginseng field.</title>
        <authorList>
            <person name="Cho C."/>
        </authorList>
    </citation>
    <scope>NUCLEOTIDE SEQUENCE [LARGE SCALE GENOMIC DNA]</scope>
    <source>
        <strain evidence="2 3">BN130099</strain>
    </source>
</reference>
<organism evidence="2 3">
    <name type="scientific">Nocardioides humilatus</name>
    <dbReference type="NCBI Taxonomy" id="2607660"/>
    <lineage>
        <taxon>Bacteria</taxon>
        <taxon>Bacillati</taxon>
        <taxon>Actinomycetota</taxon>
        <taxon>Actinomycetes</taxon>
        <taxon>Propionibacteriales</taxon>
        <taxon>Nocardioidaceae</taxon>
        <taxon>Nocardioides</taxon>
    </lineage>
</organism>
<evidence type="ECO:0008006" key="4">
    <source>
        <dbReference type="Google" id="ProtNLM"/>
    </source>
</evidence>
<keyword evidence="1" id="KW-0862">Zinc</keyword>
<sequence>MSHPPAVILSPHLDDAVLSCWHVLSGPGDVRVINVFAGSPPPGSGASWWDRESGATDSAARMEERRAEDAEAIAVVGRSSIHLDFLDEQYEPVGQSVGRIVARLRQLIAPGVVVYAPAALGEHADHERVRRAALELAASGQPVRLYADHPHAVRRGWPAWVEGTNTDTAREVAAHWDSRLREVGLTRARPLVHRLDAVERERKLHAVSAYRTQVPALRADFGEIDGFPAFPLEIIWTLS</sequence>
<comment type="caution">
    <text evidence="2">The sequence shown here is derived from an EMBL/GenBank/DDBJ whole genome shotgun (WGS) entry which is preliminary data.</text>
</comment>
<dbReference type="Pfam" id="PF02585">
    <property type="entry name" value="PIG-L"/>
    <property type="match status" value="1"/>
</dbReference>
<protein>
    <recommendedName>
        <fullName evidence="4">PIG-L family deacetylase</fullName>
    </recommendedName>
</protein>
<dbReference type="EMBL" id="VUJV01000003">
    <property type="protein sequence ID" value="KAA1419338.1"/>
    <property type="molecule type" value="Genomic_DNA"/>
</dbReference>
<dbReference type="GO" id="GO:0016137">
    <property type="term" value="P:glycoside metabolic process"/>
    <property type="evidence" value="ECO:0007669"/>
    <property type="project" value="UniProtKB-ARBA"/>
</dbReference>
<evidence type="ECO:0000313" key="3">
    <source>
        <dbReference type="Proteomes" id="UP000325003"/>
    </source>
</evidence>
<proteinExistence type="predicted"/>
<evidence type="ECO:0000313" key="2">
    <source>
        <dbReference type="EMBL" id="KAA1419338.1"/>
    </source>
</evidence>
<reference evidence="2 3" key="2">
    <citation type="submission" date="2019-09" db="EMBL/GenBank/DDBJ databases">
        <authorList>
            <person name="Jin C."/>
        </authorList>
    </citation>
    <scope>NUCLEOTIDE SEQUENCE [LARGE SCALE GENOMIC DNA]</scope>
    <source>
        <strain evidence="2 3">BN130099</strain>
    </source>
</reference>
<dbReference type="Proteomes" id="UP000325003">
    <property type="component" value="Unassembled WGS sequence"/>
</dbReference>